<dbReference type="GO" id="GO:0030234">
    <property type="term" value="F:enzyme regulator activity"/>
    <property type="evidence" value="ECO:0007669"/>
    <property type="project" value="InterPro"/>
</dbReference>
<dbReference type="PROSITE" id="PS00638">
    <property type="entry name" value="PII_GLNB_CTER"/>
    <property type="match status" value="1"/>
</dbReference>
<dbReference type="OrthoDB" id="9802729at2"/>
<dbReference type="PANTHER" id="PTHR30115">
    <property type="entry name" value="NITROGEN REGULATORY PROTEIN P-II"/>
    <property type="match status" value="1"/>
</dbReference>
<dbReference type="STRING" id="477974.Daud_0141"/>
<evidence type="ECO:0000313" key="2">
    <source>
        <dbReference type="EMBL" id="ACA58709.1"/>
    </source>
</evidence>
<sequence length="111" mass="12158">MKKIEAVIRPSKFEEVKQALGKFGIKGMTVTDVLGCGLQHGQREIYRGTEFIKLLPKVKIEVVVQEAVLDQVIETITTVARTGEVGDGKIFIYPVETAVRIRTGESGDAAI</sequence>
<dbReference type="Pfam" id="PF00543">
    <property type="entry name" value="P-II"/>
    <property type="match status" value="1"/>
</dbReference>
<dbReference type="HOGENOM" id="CLU_082268_0_0_9"/>
<dbReference type="GO" id="GO:0005524">
    <property type="term" value="F:ATP binding"/>
    <property type="evidence" value="ECO:0007669"/>
    <property type="project" value="TreeGrafter"/>
</dbReference>
<dbReference type="GO" id="GO:0006808">
    <property type="term" value="P:regulation of nitrogen utilization"/>
    <property type="evidence" value="ECO:0007669"/>
    <property type="project" value="InterPro"/>
</dbReference>
<protein>
    <submittedName>
        <fullName evidence="2">Nitrogen regulatory protein P-II</fullName>
    </submittedName>
</protein>
<dbReference type="InterPro" id="IPR015867">
    <property type="entry name" value="N-reg_PII/ATP_PRibTrfase_C"/>
</dbReference>
<dbReference type="InterPro" id="IPR002187">
    <property type="entry name" value="N-reg_PII"/>
</dbReference>
<dbReference type="InterPro" id="IPR011322">
    <property type="entry name" value="N-reg_PII-like_a/b"/>
</dbReference>
<dbReference type="PROSITE" id="PS51343">
    <property type="entry name" value="PII_GLNB_DOM"/>
    <property type="match status" value="1"/>
</dbReference>
<dbReference type="AlphaFoldDB" id="B1I0Y6"/>
<keyword evidence="3" id="KW-1185">Reference proteome</keyword>
<reference evidence="3" key="1">
    <citation type="submission" date="2007-10" db="EMBL/GenBank/DDBJ databases">
        <title>Complete sequence of chromosome of Desulforudis audaxviator MP104C.</title>
        <authorList>
            <person name="Copeland A."/>
            <person name="Lucas S."/>
            <person name="Lapidus A."/>
            <person name="Barry K."/>
            <person name="Glavina del Rio T."/>
            <person name="Dalin E."/>
            <person name="Tice H."/>
            <person name="Bruce D."/>
            <person name="Pitluck S."/>
            <person name="Lowry S.R."/>
            <person name="Larimer F."/>
            <person name="Land M.L."/>
            <person name="Hauser L."/>
            <person name="Kyrpides N."/>
            <person name="Ivanova N.N."/>
            <person name="Richardson P."/>
        </authorList>
    </citation>
    <scope>NUCLEOTIDE SEQUENCE [LARGE SCALE GENOMIC DNA]</scope>
    <source>
        <strain evidence="3">MP104C</strain>
    </source>
</reference>
<dbReference type="Proteomes" id="UP000008544">
    <property type="component" value="Chromosome"/>
</dbReference>
<evidence type="ECO:0000256" key="1">
    <source>
        <dbReference type="RuleBase" id="RU003936"/>
    </source>
</evidence>
<reference evidence="2 3" key="2">
    <citation type="journal article" date="2008" name="Science">
        <title>Environmental genomics reveals a single-species ecosystem deep within Earth.</title>
        <authorList>
            <person name="Chivian D."/>
            <person name="Brodie E.L."/>
            <person name="Alm E.J."/>
            <person name="Culley D.E."/>
            <person name="Dehal P.S."/>
            <person name="Desantis T.Z."/>
            <person name="Gihring T.M."/>
            <person name="Lapidus A."/>
            <person name="Lin L.H."/>
            <person name="Lowry S.R."/>
            <person name="Moser D.P."/>
            <person name="Richardson P.M."/>
            <person name="Southam G."/>
            <person name="Wanger G."/>
            <person name="Pratt L.M."/>
            <person name="Andersen G.L."/>
            <person name="Hazen T.C."/>
            <person name="Brockman F.J."/>
            <person name="Arkin A.P."/>
            <person name="Onstott T.C."/>
        </authorList>
    </citation>
    <scope>NUCLEOTIDE SEQUENCE [LARGE SCALE GENOMIC DNA]</scope>
    <source>
        <strain evidence="2 3">MP104C</strain>
    </source>
</reference>
<dbReference type="GO" id="GO:0005829">
    <property type="term" value="C:cytosol"/>
    <property type="evidence" value="ECO:0007669"/>
    <property type="project" value="TreeGrafter"/>
</dbReference>
<dbReference type="PANTHER" id="PTHR30115:SF11">
    <property type="entry name" value="NITROGEN REGULATORY PROTEIN P-II HOMOLOG"/>
    <property type="match status" value="1"/>
</dbReference>
<dbReference type="Gene3D" id="3.30.70.120">
    <property type="match status" value="1"/>
</dbReference>
<dbReference type="KEGG" id="dau:Daud_0141"/>
<evidence type="ECO:0000313" key="3">
    <source>
        <dbReference type="Proteomes" id="UP000008544"/>
    </source>
</evidence>
<organism evidence="2 3">
    <name type="scientific">Desulforudis audaxviator (strain MP104C)</name>
    <dbReference type="NCBI Taxonomy" id="477974"/>
    <lineage>
        <taxon>Bacteria</taxon>
        <taxon>Bacillati</taxon>
        <taxon>Bacillota</taxon>
        <taxon>Clostridia</taxon>
        <taxon>Thermoanaerobacterales</taxon>
        <taxon>Candidatus Desulforudaceae</taxon>
        <taxon>Candidatus Desulforudis</taxon>
    </lineage>
</organism>
<dbReference type="eggNOG" id="COG0347">
    <property type="taxonomic scope" value="Bacteria"/>
</dbReference>
<name>B1I0Y6_DESAP</name>
<dbReference type="EMBL" id="CP000860">
    <property type="protein sequence ID" value="ACA58709.1"/>
    <property type="molecule type" value="Genomic_DNA"/>
</dbReference>
<gene>
    <name evidence="2" type="ordered locus">Daud_0141</name>
</gene>
<dbReference type="RefSeq" id="WP_012301303.1">
    <property type="nucleotide sequence ID" value="NC_010424.1"/>
</dbReference>
<accession>B1I0Y6</accession>
<dbReference type="PRINTS" id="PR00340">
    <property type="entry name" value="PIIGLNB"/>
</dbReference>
<proteinExistence type="inferred from homology"/>
<dbReference type="InterPro" id="IPR017918">
    <property type="entry name" value="N-reg_PII_CS"/>
</dbReference>
<dbReference type="SUPFAM" id="SSF54913">
    <property type="entry name" value="GlnB-like"/>
    <property type="match status" value="1"/>
</dbReference>
<dbReference type="SMART" id="SM00938">
    <property type="entry name" value="P-II"/>
    <property type="match status" value="1"/>
</dbReference>
<comment type="similarity">
    <text evidence="1">Belongs to the P(II) protein family.</text>
</comment>